<accession>A0A146G3X7</accession>
<proteinExistence type="predicted"/>
<evidence type="ECO:0000313" key="4">
    <source>
        <dbReference type="Proteomes" id="UP000076023"/>
    </source>
</evidence>
<dbReference type="OrthoDB" id="9813518at2"/>
<evidence type="ECO:0000256" key="2">
    <source>
        <dbReference type="SAM" id="Phobius"/>
    </source>
</evidence>
<protein>
    <recommendedName>
        <fullName evidence="5">Ion channel</fullName>
    </recommendedName>
</protein>
<feature type="transmembrane region" description="Helical" evidence="2">
    <location>
        <begin position="64"/>
        <end position="87"/>
    </location>
</feature>
<feature type="transmembrane region" description="Helical" evidence="2">
    <location>
        <begin position="6"/>
        <end position="27"/>
    </location>
</feature>
<dbReference type="Proteomes" id="UP000076023">
    <property type="component" value="Unassembled WGS sequence"/>
</dbReference>
<dbReference type="EMBL" id="BDCO01000002">
    <property type="protein sequence ID" value="GAT32152.1"/>
    <property type="molecule type" value="Genomic_DNA"/>
</dbReference>
<keyword evidence="2" id="KW-1133">Transmembrane helix</keyword>
<evidence type="ECO:0008006" key="5">
    <source>
        <dbReference type="Google" id="ProtNLM"/>
    </source>
</evidence>
<feature type="transmembrane region" description="Helical" evidence="2">
    <location>
        <begin position="39"/>
        <end position="58"/>
    </location>
</feature>
<keyword evidence="4" id="KW-1185">Reference proteome</keyword>
<reference evidence="4" key="1">
    <citation type="journal article" date="2017" name="Genome Announc.">
        <title>Draft Genome Sequence of Terrimicrobium sacchariphilum NM-5T, a Facultative Anaerobic Soil Bacterium of the Class Spartobacteria.</title>
        <authorList>
            <person name="Qiu Y.L."/>
            <person name="Tourlousse D.M."/>
            <person name="Matsuura N."/>
            <person name="Ohashi A."/>
            <person name="Sekiguchi Y."/>
        </authorList>
    </citation>
    <scope>NUCLEOTIDE SEQUENCE [LARGE SCALE GENOMIC DNA]</scope>
    <source>
        <strain evidence="4">NM-5</strain>
    </source>
</reference>
<evidence type="ECO:0000313" key="3">
    <source>
        <dbReference type="EMBL" id="GAT32152.1"/>
    </source>
</evidence>
<feature type="transmembrane region" description="Helical" evidence="2">
    <location>
        <begin position="167"/>
        <end position="187"/>
    </location>
</feature>
<feature type="compositionally biased region" description="Basic residues" evidence="1">
    <location>
        <begin position="217"/>
        <end position="232"/>
    </location>
</feature>
<keyword evidence="2" id="KW-0812">Transmembrane</keyword>
<keyword evidence="2" id="KW-0472">Membrane</keyword>
<feature type="transmembrane region" description="Helical" evidence="2">
    <location>
        <begin position="108"/>
        <end position="130"/>
    </location>
</feature>
<gene>
    <name evidence="3" type="ORF">TSACC_2549</name>
</gene>
<dbReference type="RefSeq" id="WP_075077999.1">
    <property type="nucleotide sequence ID" value="NZ_BDCO01000002.1"/>
</dbReference>
<dbReference type="InParanoid" id="A0A146G3X7"/>
<sequence length="232" mass="26931">MRKSSFVVQWWAAIFGWLAMISVSHWIPKRWRTGFLIDIYVLGHLFLAILASILLYFLPLKWLAYALTAYGSLRIFEVIVYQINVLLFDEVRATANGKRYSVISLRRLLILLLHNFAEIVFWFSVFYITFNRQIRFQNYPDMLFSSLSATLNLFDIPLGSDNLLETLIHIQGLIGLFLTLISLARYINTLPSPRSIDSLYLRARPGFSRSRTSLTARRGRTSTRRSRSSAPR</sequence>
<feature type="region of interest" description="Disordered" evidence="1">
    <location>
        <begin position="211"/>
        <end position="232"/>
    </location>
</feature>
<dbReference type="AlphaFoldDB" id="A0A146G3X7"/>
<organism evidence="3 4">
    <name type="scientific">Terrimicrobium sacchariphilum</name>
    <dbReference type="NCBI Taxonomy" id="690879"/>
    <lineage>
        <taxon>Bacteria</taxon>
        <taxon>Pseudomonadati</taxon>
        <taxon>Verrucomicrobiota</taxon>
        <taxon>Terrimicrobiia</taxon>
        <taxon>Terrimicrobiales</taxon>
        <taxon>Terrimicrobiaceae</taxon>
        <taxon>Terrimicrobium</taxon>
    </lineage>
</organism>
<evidence type="ECO:0000256" key="1">
    <source>
        <dbReference type="SAM" id="MobiDB-lite"/>
    </source>
</evidence>
<comment type="caution">
    <text evidence="3">The sequence shown here is derived from an EMBL/GenBank/DDBJ whole genome shotgun (WGS) entry which is preliminary data.</text>
</comment>
<name>A0A146G3X7_TERSA</name>